<evidence type="ECO:0000313" key="3">
    <source>
        <dbReference type="Proteomes" id="UP000178558"/>
    </source>
</evidence>
<organism evidence="2 3">
    <name type="scientific">Candidatus Roizmanbacteria bacterium RIFCSPLOWO2_01_FULL_40_42</name>
    <dbReference type="NCBI Taxonomy" id="1802066"/>
    <lineage>
        <taxon>Bacteria</taxon>
        <taxon>Candidatus Roizmaniibacteriota</taxon>
    </lineage>
</organism>
<sequence length="92" mass="10574">MPSFPKKDRYTLGQKCELLLLDVIEDIITASATPKQAKLPILKKLSIEVDLLKVLFRLGKDLRIIDDKKYLVLEEKLQEIGRMLGGWIRTHA</sequence>
<reference evidence="2 3" key="1">
    <citation type="journal article" date="2016" name="Nat. Commun.">
        <title>Thousands of microbial genomes shed light on interconnected biogeochemical processes in an aquifer system.</title>
        <authorList>
            <person name="Anantharaman K."/>
            <person name="Brown C.T."/>
            <person name="Hug L.A."/>
            <person name="Sharon I."/>
            <person name="Castelle C.J."/>
            <person name="Probst A.J."/>
            <person name="Thomas B.C."/>
            <person name="Singh A."/>
            <person name="Wilkins M.J."/>
            <person name="Karaoz U."/>
            <person name="Brodie E.L."/>
            <person name="Williams K.H."/>
            <person name="Hubbard S.S."/>
            <person name="Banfield J.F."/>
        </authorList>
    </citation>
    <scope>NUCLEOTIDE SEQUENCE [LARGE SCALE GENOMIC DNA]</scope>
</reference>
<dbReference type="InterPro" id="IPR055360">
    <property type="entry name" value="bAvd"/>
</dbReference>
<dbReference type="EMBL" id="MGAQ01000020">
    <property type="protein sequence ID" value="OGK50235.1"/>
    <property type="molecule type" value="Genomic_DNA"/>
</dbReference>
<proteinExistence type="predicted"/>
<dbReference type="Pfam" id="PF22296">
    <property type="entry name" value="bAvd"/>
    <property type="match status" value="1"/>
</dbReference>
<comment type="caution">
    <text evidence="2">The sequence shown here is derived from an EMBL/GenBank/DDBJ whole genome shotgun (WGS) entry which is preliminary data.</text>
</comment>
<evidence type="ECO:0000259" key="1">
    <source>
        <dbReference type="Pfam" id="PF22296"/>
    </source>
</evidence>
<accession>A0A1F7J3R6</accession>
<gene>
    <name evidence="2" type="ORF">A3B50_00435</name>
</gene>
<dbReference type="InterPro" id="IPR036583">
    <property type="entry name" value="23S_rRNA_IVS_sf"/>
</dbReference>
<protein>
    <recommendedName>
        <fullName evidence="1">bAvd-like domain-containing protein</fullName>
    </recommendedName>
</protein>
<dbReference type="Proteomes" id="UP000178558">
    <property type="component" value="Unassembled WGS sequence"/>
</dbReference>
<name>A0A1F7J3R6_9BACT</name>
<dbReference type="Gene3D" id="1.20.1440.60">
    <property type="entry name" value="23S rRNA-intervening sequence"/>
    <property type="match status" value="1"/>
</dbReference>
<dbReference type="CDD" id="cd16376">
    <property type="entry name" value="Avd_like"/>
    <property type="match status" value="1"/>
</dbReference>
<evidence type="ECO:0000313" key="2">
    <source>
        <dbReference type="EMBL" id="OGK50235.1"/>
    </source>
</evidence>
<feature type="domain" description="bAvd-like" evidence="1">
    <location>
        <begin position="2"/>
        <end position="89"/>
    </location>
</feature>
<dbReference type="AlphaFoldDB" id="A0A1F7J3R6"/>